<accession>C0DS29</accession>
<gene>
    <name evidence="1" type="ORF">EIKCOROL_00145</name>
</gene>
<dbReference type="HOGENOM" id="CLU_3232938_0_0_4"/>
<comment type="caution">
    <text evidence="1">The sequence shown here is derived from an EMBL/GenBank/DDBJ whole genome shotgun (WGS) entry which is preliminary data.</text>
</comment>
<protein>
    <submittedName>
        <fullName evidence="1">Uncharacterized protein</fullName>
    </submittedName>
</protein>
<name>C0DS29_EIKCO</name>
<evidence type="ECO:0000313" key="2">
    <source>
        <dbReference type="Proteomes" id="UP000005837"/>
    </source>
</evidence>
<dbReference type="Proteomes" id="UP000005837">
    <property type="component" value="Unassembled WGS sequence"/>
</dbReference>
<evidence type="ECO:0000313" key="1">
    <source>
        <dbReference type="EMBL" id="EEG25147.1"/>
    </source>
</evidence>
<dbReference type="AlphaFoldDB" id="C0DS29"/>
<organism evidence="1 2">
    <name type="scientific">Eikenella corrodens ATCC 23834</name>
    <dbReference type="NCBI Taxonomy" id="546274"/>
    <lineage>
        <taxon>Bacteria</taxon>
        <taxon>Pseudomonadati</taxon>
        <taxon>Pseudomonadota</taxon>
        <taxon>Betaproteobacteria</taxon>
        <taxon>Neisseriales</taxon>
        <taxon>Neisseriaceae</taxon>
        <taxon>Eikenella</taxon>
    </lineage>
</organism>
<reference evidence="1 2" key="1">
    <citation type="submission" date="2009-01" db="EMBL/GenBank/DDBJ databases">
        <authorList>
            <person name="Fulton L."/>
            <person name="Clifton S."/>
            <person name="Chinwalla A.T."/>
            <person name="Mitreva M."/>
            <person name="Sodergren E."/>
            <person name="Weinstock G."/>
            <person name="Clifton S."/>
            <person name="Dooling D.J."/>
            <person name="Fulton B."/>
            <person name="Minx P."/>
            <person name="Pepin K.H."/>
            <person name="Johnson M."/>
            <person name="Bhonagiri V."/>
            <person name="Nash W.E."/>
            <person name="Mardis E.R."/>
            <person name="Wilson R.K."/>
        </authorList>
    </citation>
    <scope>NUCLEOTIDE SEQUENCE [LARGE SCALE GENOMIC DNA]</scope>
    <source>
        <strain evidence="1 2">ATCC 23834</strain>
    </source>
</reference>
<sequence>MGGKGYLKMVMSERKLGLARIVHQLLRLPCKGCSIGRLPEKIR</sequence>
<dbReference type="EMBL" id="ACEA01000003">
    <property type="protein sequence ID" value="EEG25147.1"/>
    <property type="molecule type" value="Genomic_DNA"/>
</dbReference>
<proteinExistence type="predicted"/>